<evidence type="ECO:0000313" key="2">
    <source>
        <dbReference type="Proteomes" id="UP000176998"/>
    </source>
</evidence>
<dbReference type="EMBL" id="MJBS01000051">
    <property type="protein sequence ID" value="OHE98033.1"/>
    <property type="molecule type" value="Genomic_DNA"/>
</dbReference>
<accession>A0A1G4B9I2</accession>
<gene>
    <name evidence="1" type="ORF">CORC01_06702</name>
</gene>
<proteinExistence type="predicted"/>
<dbReference type="OrthoDB" id="4849993at2759"/>
<name>A0A1G4B9I2_9PEZI</name>
<dbReference type="GeneID" id="34559851"/>
<dbReference type="AlphaFoldDB" id="A0A1G4B9I2"/>
<sequence length="150" mass="16582">MSSKSLETMEVYIQEKADGSGPSAFFEQELATAMAVTRVSKASTGLIRSLGAFFQFLSSLGIVTVPSSEEGPPELWKHHHEELRDMIMEIYDSADRVLAMALRTDKYLSAGSHEALMTHIYVVREVIGQVLPRELHDSLVGKGKRVAKSD</sequence>
<reference evidence="1 2" key="1">
    <citation type="submission" date="2016-09" db="EMBL/GenBank/DDBJ databases">
        <authorList>
            <person name="Capua I."/>
            <person name="De Benedictis P."/>
            <person name="Joannis T."/>
            <person name="Lombin L.H."/>
            <person name="Cattoli G."/>
        </authorList>
    </citation>
    <scope>NUCLEOTIDE SEQUENCE [LARGE SCALE GENOMIC DNA]</scope>
    <source>
        <strain evidence="1 2">IMI 309357</strain>
    </source>
</reference>
<comment type="caution">
    <text evidence="1">The sequence shown here is derived from an EMBL/GenBank/DDBJ whole genome shotgun (WGS) entry which is preliminary data.</text>
</comment>
<keyword evidence="2" id="KW-1185">Reference proteome</keyword>
<organism evidence="1 2">
    <name type="scientific">Colletotrichum orchidophilum</name>
    <dbReference type="NCBI Taxonomy" id="1209926"/>
    <lineage>
        <taxon>Eukaryota</taxon>
        <taxon>Fungi</taxon>
        <taxon>Dikarya</taxon>
        <taxon>Ascomycota</taxon>
        <taxon>Pezizomycotina</taxon>
        <taxon>Sordariomycetes</taxon>
        <taxon>Hypocreomycetidae</taxon>
        <taxon>Glomerellales</taxon>
        <taxon>Glomerellaceae</taxon>
        <taxon>Colletotrichum</taxon>
    </lineage>
</organism>
<evidence type="ECO:0000313" key="1">
    <source>
        <dbReference type="EMBL" id="OHE98033.1"/>
    </source>
</evidence>
<dbReference type="Proteomes" id="UP000176998">
    <property type="component" value="Unassembled WGS sequence"/>
</dbReference>
<protein>
    <submittedName>
        <fullName evidence="1">Uncharacterized protein</fullName>
    </submittedName>
</protein>
<dbReference type="RefSeq" id="XP_022475185.1">
    <property type="nucleotide sequence ID" value="XM_022618341.1"/>
</dbReference>